<comment type="caution">
    <text evidence="1">The sequence shown here is derived from an EMBL/GenBank/DDBJ whole genome shotgun (WGS) entry which is preliminary data.</text>
</comment>
<dbReference type="PROSITE" id="PS51257">
    <property type="entry name" value="PROKAR_LIPOPROTEIN"/>
    <property type="match status" value="1"/>
</dbReference>
<sequence>MKKIAILFICVFMTLTGCSSKPREPELNQSKIINDFIIAFKNHDKEGMDKLRVKEDTMYYIETSSDKEAAIYQTTKARDLTYSTFTSSNTDDHAIISIEIDNYNFGEIVKEIILESTADLVVKMENGESPQQPDLTEQMGIRFKSAKMIKYSPIVVNFIKDNGMWKIDKVENNQDFYDALSGGYFKAIGEFGDPYIPTQEEITNYLEGKEETNPKDDIDIPISNTLKLKEVFIANNYTEYSGNYRVDWTVDKIKYSMLFDIGNQNFVFSNDNGLSLYYFWNYGFWGTETCRYDFNEEAAKEGYSCTDDQIKLLSSAKDAFTSELEKLGINETDLVTNE</sequence>
<accession>A0A6N7SAT5</accession>
<gene>
    <name evidence="2" type="ORF">GKD88_16930</name>
    <name evidence="1" type="ORF">GKE08_17050</name>
</gene>
<reference evidence="3 4" key="1">
    <citation type="journal article" date="2019" name="Nat. Med.">
        <title>A library of human gut bacterial isolates paired with longitudinal multiomics data enables mechanistic microbiome research.</title>
        <authorList>
            <person name="Poyet M."/>
            <person name="Groussin M."/>
            <person name="Gibbons S.M."/>
            <person name="Avila-Pacheco J."/>
            <person name="Jiang X."/>
            <person name="Kearney S.M."/>
            <person name="Perrotta A.R."/>
            <person name="Berdy B."/>
            <person name="Zhao S."/>
            <person name="Lieberman T.D."/>
            <person name="Swanson P.K."/>
            <person name="Smith M."/>
            <person name="Roesemann S."/>
            <person name="Alexander J.E."/>
            <person name="Rich S.A."/>
            <person name="Livny J."/>
            <person name="Vlamakis H."/>
            <person name="Clish C."/>
            <person name="Bullock K."/>
            <person name="Deik A."/>
            <person name="Scott J."/>
            <person name="Pierce K.A."/>
            <person name="Xavier R.J."/>
            <person name="Alm E.J."/>
        </authorList>
    </citation>
    <scope>NUCLEOTIDE SEQUENCE [LARGE SCALE GENOMIC DNA]</scope>
    <source>
        <strain evidence="1 3">BIOML-A4</strain>
        <strain evidence="2 4">BIOML-A5</strain>
    </source>
</reference>
<evidence type="ECO:0000313" key="1">
    <source>
        <dbReference type="EMBL" id="MSA91041.1"/>
    </source>
</evidence>
<proteinExistence type="predicted"/>
<dbReference type="Proteomes" id="UP000433575">
    <property type="component" value="Unassembled WGS sequence"/>
</dbReference>
<dbReference type="EMBL" id="WKPI01000045">
    <property type="protein sequence ID" value="MSC34812.1"/>
    <property type="molecule type" value="Genomic_DNA"/>
</dbReference>
<dbReference type="EMBL" id="WKPJ01000042">
    <property type="protein sequence ID" value="MSA91041.1"/>
    <property type="molecule type" value="Genomic_DNA"/>
</dbReference>
<protein>
    <submittedName>
        <fullName evidence="1">Uncharacterized protein</fullName>
    </submittedName>
</protein>
<organism evidence="1 3">
    <name type="scientific">Holdemania massiliensis</name>
    <dbReference type="NCBI Taxonomy" id="1468449"/>
    <lineage>
        <taxon>Bacteria</taxon>
        <taxon>Bacillati</taxon>
        <taxon>Bacillota</taxon>
        <taxon>Erysipelotrichia</taxon>
        <taxon>Erysipelotrichales</taxon>
        <taxon>Erysipelotrichaceae</taxon>
        <taxon>Holdemania</taxon>
    </lineage>
</organism>
<keyword evidence="4" id="KW-1185">Reference proteome</keyword>
<dbReference type="RefSeq" id="WP_154240418.1">
    <property type="nucleotide sequence ID" value="NZ_WKPI01000045.1"/>
</dbReference>
<evidence type="ECO:0000313" key="2">
    <source>
        <dbReference type="EMBL" id="MSC34812.1"/>
    </source>
</evidence>
<evidence type="ECO:0000313" key="4">
    <source>
        <dbReference type="Proteomes" id="UP000480929"/>
    </source>
</evidence>
<name>A0A6N7SAT5_9FIRM</name>
<evidence type="ECO:0000313" key="3">
    <source>
        <dbReference type="Proteomes" id="UP000433575"/>
    </source>
</evidence>
<dbReference type="AlphaFoldDB" id="A0A6N7SAT5"/>
<dbReference type="Proteomes" id="UP000480929">
    <property type="component" value="Unassembled WGS sequence"/>
</dbReference>